<accession>A0A2A6C9P7</accession>
<proteinExistence type="predicted"/>
<dbReference type="AlphaFoldDB" id="A0A2A6C9P7"/>
<gene>
    <name evidence="1" type="primary">WBGene00281878</name>
</gene>
<reference evidence="2" key="1">
    <citation type="journal article" date="2008" name="Nat. Genet.">
        <title>The Pristionchus pacificus genome provides a unique perspective on nematode lifestyle and parasitism.</title>
        <authorList>
            <person name="Dieterich C."/>
            <person name="Clifton S.W."/>
            <person name="Schuster L.N."/>
            <person name="Chinwalla A."/>
            <person name="Delehaunty K."/>
            <person name="Dinkelacker I."/>
            <person name="Fulton L."/>
            <person name="Fulton R."/>
            <person name="Godfrey J."/>
            <person name="Minx P."/>
            <person name="Mitreva M."/>
            <person name="Roeseler W."/>
            <person name="Tian H."/>
            <person name="Witte H."/>
            <person name="Yang S.P."/>
            <person name="Wilson R.K."/>
            <person name="Sommer R.J."/>
        </authorList>
    </citation>
    <scope>NUCLEOTIDE SEQUENCE [LARGE SCALE GENOMIC DNA]</scope>
    <source>
        <strain evidence="2">PS312</strain>
    </source>
</reference>
<organism evidence="1 2">
    <name type="scientific">Pristionchus pacificus</name>
    <name type="common">Parasitic nematode worm</name>
    <dbReference type="NCBI Taxonomy" id="54126"/>
    <lineage>
        <taxon>Eukaryota</taxon>
        <taxon>Metazoa</taxon>
        <taxon>Ecdysozoa</taxon>
        <taxon>Nematoda</taxon>
        <taxon>Chromadorea</taxon>
        <taxon>Rhabditida</taxon>
        <taxon>Rhabditina</taxon>
        <taxon>Diplogasteromorpha</taxon>
        <taxon>Diplogasteroidea</taxon>
        <taxon>Neodiplogasteridae</taxon>
        <taxon>Pristionchus</taxon>
    </lineage>
</organism>
<accession>A0A8R1V0N1</accession>
<name>A0A2A6C9P7_PRIPA</name>
<evidence type="ECO:0000313" key="2">
    <source>
        <dbReference type="Proteomes" id="UP000005239"/>
    </source>
</evidence>
<evidence type="ECO:0000313" key="1">
    <source>
        <dbReference type="EnsemblMetazoa" id="PPA43509.1"/>
    </source>
</evidence>
<protein>
    <submittedName>
        <fullName evidence="1">Uncharacterized protein</fullName>
    </submittedName>
</protein>
<keyword evidence="2" id="KW-1185">Reference proteome</keyword>
<sequence length="114" mass="12572">MLFLIVGDKAPLQAKRETKTKPEQILGSGRASICLRGPASDRPPATGDRLAHRPSVGHANDPCTAGHALYYYYCTRLLEAGRKTSGERDILQCNHSKYTLKNNTESRSKPNVAY</sequence>
<dbReference type="EnsemblMetazoa" id="PPA43509.1">
    <property type="protein sequence ID" value="PPA43509.1"/>
    <property type="gene ID" value="WBGene00281878"/>
</dbReference>
<reference evidence="1" key="2">
    <citation type="submission" date="2022-06" db="UniProtKB">
        <authorList>
            <consortium name="EnsemblMetazoa"/>
        </authorList>
    </citation>
    <scope>IDENTIFICATION</scope>
    <source>
        <strain evidence="1">PS312</strain>
    </source>
</reference>
<dbReference type="Proteomes" id="UP000005239">
    <property type="component" value="Unassembled WGS sequence"/>
</dbReference>